<accession>A0A0D0AAZ9</accession>
<feature type="non-terminal residue" evidence="2">
    <location>
        <position position="197"/>
    </location>
</feature>
<sequence>YFITFLQLNALCQAKKSILHINATRPPIQVHPPVNRVPQGFFDGVSSSHLSAQSHTHSSALSSSTLLERLFHRSHDTSPSSPLDWARNFLTRHGQSGEGTELQGRGSAVVEVPYAKGKRRNACAREKRKRLLPLKNPASGSSQPPKPDVAKPPLQAQAADPSSSTTPAIADATITTGWTLDSLLAPHLHQENPPKAN</sequence>
<dbReference type="InParanoid" id="A0A0D0AAZ9"/>
<evidence type="ECO:0000256" key="1">
    <source>
        <dbReference type="SAM" id="MobiDB-lite"/>
    </source>
</evidence>
<reference evidence="2 3" key="1">
    <citation type="submission" date="2014-04" db="EMBL/GenBank/DDBJ databases">
        <authorList>
            <consortium name="DOE Joint Genome Institute"/>
            <person name="Kuo A."/>
            <person name="Ruytinx J."/>
            <person name="Rineau F."/>
            <person name="Colpaert J."/>
            <person name="Kohler A."/>
            <person name="Nagy L.G."/>
            <person name="Floudas D."/>
            <person name="Copeland A."/>
            <person name="Barry K.W."/>
            <person name="Cichocki N."/>
            <person name="Veneault-Fourrey C."/>
            <person name="LaButti K."/>
            <person name="Lindquist E.A."/>
            <person name="Lipzen A."/>
            <person name="Lundell T."/>
            <person name="Morin E."/>
            <person name="Murat C."/>
            <person name="Sun H."/>
            <person name="Tunlid A."/>
            <person name="Henrissat B."/>
            <person name="Grigoriev I.V."/>
            <person name="Hibbett D.S."/>
            <person name="Martin F."/>
            <person name="Nordberg H.P."/>
            <person name="Cantor M.N."/>
            <person name="Hua S.X."/>
        </authorList>
    </citation>
    <scope>NUCLEOTIDE SEQUENCE [LARGE SCALE GENOMIC DNA]</scope>
    <source>
        <strain evidence="2 3">UH-Slu-Lm8-n1</strain>
    </source>
</reference>
<dbReference type="HOGENOM" id="CLU_095422_0_0_1"/>
<name>A0A0D0AAZ9_9AGAM</name>
<keyword evidence="3" id="KW-1185">Reference proteome</keyword>
<organism evidence="2 3">
    <name type="scientific">Suillus luteus UH-Slu-Lm8-n1</name>
    <dbReference type="NCBI Taxonomy" id="930992"/>
    <lineage>
        <taxon>Eukaryota</taxon>
        <taxon>Fungi</taxon>
        <taxon>Dikarya</taxon>
        <taxon>Basidiomycota</taxon>
        <taxon>Agaricomycotina</taxon>
        <taxon>Agaricomycetes</taxon>
        <taxon>Agaricomycetidae</taxon>
        <taxon>Boletales</taxon>
        <taxon>Suillineae</taxon>
        <taxon>Suillaceae</taxon>
        <taxon>Suillus</taxon>
    </lineage>
</organism>
<evidence type="ECO:0000313" key="3">
    <source>
        <dbReference type="Proteomes" id="UP000054485"/>
    </source>
</evidence>
<dbReference type="OrthoDB" id="2687537at2759"/>
<feature type="compositionally biased region" description="Low complexity" evidence="1">
    <location>
        <begin position="161"/>
        <end position="170"/>
    </location>
</feature>
<dbReference type="EMBL" id="KN837026">
    <property type="protein sequence ID" value="KIK31412.1"/>
    <property type="molecule type" value="Genomic_DNA"/>
</dbReference>
<gene>
    <name evidence="2" type="ORF">CY34DRAFT_19953</name>
</gene>
<dbReference type="AlphaFoldDB" id="A0A0D0AAZ9"/>
<dbReference type="Proteomes" id="UP000054485">
    <property type="component" value="Unassembled WGS sequence"/>
</dbReference>
<feature type="region of interest" description="Disordered" evidence="1">
    <location>
        <begin position="128"/>
        <end position="170"/>
    </location>
</feature>
<reference evidence="3" key="2">
    <citation type="submission" date="2015-01" db="EMBL/GenBank/DDBJ databases">
        <title>Evolutionary Origins and Diversification of the Mycorrhizal Mutualists.</title>
        <authorList>
            <consortium name="DOE Joint Genome Institute"/>
            <consortium name="Mycorrhizal Genomics Consortium"/>
            <person name="Kohler A."/>
            <person name="Kuo A."/>
            <person name="Nagy L.G."/>
            <person name="Floudas D."/>
            <person name="Copeland A."/>
            <person name="Barry K.W."/>
            <person name="Cichocki N."/>
            <person name="Veneault-Fourrey C."/>
            <person name="LaButti K."/>
            <person name="Lindquist E.A."/>
            <person name="Lipzen A."/>
            <person name="Lundell T."/>
            <person name="Morin E."/>
            <person name="Murat C."/>
            <person name="Riley R."/>
            <person name="Ohm R."/>
            <person name="Sun H."/>
            <person name="Tunlid A."/>
            <person name="Henrissat B."/>
            <person name="Grigoriev I.V."/>
            <person name="Hibbett D.S."/>
            <person name="Martin F."/>
        </authorList>
    </citation>
    <scope>NUCLEOTIDE SEQUENCE [LARGE SCALE GENOMIC DNA]</scope>
    <source>
        <strain evidence="3">UH-Slu-Lm8-n1</strain>
    </source>
</reference>
<proteinExistence type="predicted"/>
<protein>
    <submittedName>
        <fullName evidence="2">Uncharacterized protein</fullName>
    </submittedName>
</protein>
<evidence type="ECO:0000313" key="2">
    <source>
        <dbReference type="EMBL" id="KIK31412.1"/>
    </source>
</evidence>